<evidence type="ECO:0000313" key="1">
    <source>
        <dbReference type="EMBL" id="VAW70652.1"/>
    </source>
</evidence>
<organism evidence="1">
    <name type="scientific">hydrothermal vent metagenome</name>
    <dbReference type="NCBI Taxonomy" id="652676"/>
    <lineage>
        <taxon>unclassified sequences</taxon>
        <taxon>metagenomes</taxon>
        <taxon>ecological metagenomes</taxon>
    </lineage>
</organism>
<gene>
    <name evidence="1" type="ORF">MNBD_GAMMA10-1</name>
</gene>
<protein>
    <submittedName>
        <fullName evidence="1">Uncharacterized protein</fullName>
    </submittedName>
</protein>
<name>A0A3B0Y5M0_9ZZZZ</name>
<accession>A0A3B0Y5M0</accession>
<reference evidence="1" key="1">
    <citation type="submission" date="2018-06" db="EMBL/GenBank/DDBJ databases">
        <authorList>
            <person name="Zhirakovskaya E."/>
        </authorList>
    </citation>
    <scope>NUCLEOTIDE SEQUENCE</scope>
</reference>
<dbReference type="EMBL" id="UOFJ01000541">
    <property type="protein sequence ID" value="VAW70652.1"/>
    <property type="molecule type" value="Genomic_DNA"/>
</dbReference>
<sequence>MINREKLTKSYMKLRILTTGLSLLVITSFLMAQPEQRIIIQFKQVLTQEDTKKIDRHLKNLLKNNYKVADHSSENRWILIIPSPLPADVITNVIKNINTDSRVQFAESDQLLRIQQQF</sequence>
<proteinExistence type="predicted"/>
<dbReference type="AlphaFoldDB" id="A0A3B0Y5M0"/>